<dbReference type="InterPro" id="IPR013249">
    <property type="entry name" value="RNA_pol_sigma70_r4_t2"/>
</dbReference>
<dbReference type="Proteomes" id="UP000650605">
    <property type="component" value="Unassembled WGS sequence"/>
</dbReference>
<dbReference type="InterPro" id="IPR014284">
    <property type="entry name" value="RNA_pol_sigma-70_dom"/>
</dbReference>
<dbReference type="PANTHER" id="PTHR43133">
    <property type="entry name" value="RNA POLYMERASE ECF-TYPE SIGMA FACTO"/>
    <property type="match status" value="1"/>
</dbReference>
<dbReference type="SUPFAM" id="SSF88659">
    <property type="entry name" value="Sigma3 and sigma4 domains of RNA polymerase sigma factors"/>
    <property type="match status" value="1"/>
</dbReference>
<dbReference type="Gene3D" id="1.10.10.10">
    <property type="entry name" value="Winged helix-like DNA-binding domain superfamily/Winged helix DNA-binding domain"/>
    <property type="match status" value="1"/>
</dbReference>
<dbReference type="GO" id="GO:0016987">
    <property type="term" value="F:sigma factor activity"/>
    <property type="evidence" value="ECO:0007669"/>
    <property type="project" value="UniProtKB-KW"/>
</dbReference>
<dbReference type="InterPro" id="IPR013325">
    <property type="entry name" value="RNA_pol_sigma_r2"/>
</dbReference>
<dbReference type="Gene3D" id="1.10.1740.10">
    <property type="match status" value="1"/>
</dbReference>
<keyword evidence="2" id="KW-0805">Transcription regulation</keyword>
<evidence type="ECO:0000259" key="6">
    <source>
        <dbReference type="Pfam" id="PF04542"/>
    </source>
</evidence>
<evidence type="ECO:0000256" key="4">
    <source>
        <dbReference type="ARBA" id="ARBA00023125"/>
    </source>
</evidence>
<evidence type="ECO:0000256" key="1">
    <source>
        <dbReference type="ARBA" id="ARBA00010641"/>
    </source>
</evidence>
<dbReference type="InterPro" id="IPR039425">
    <property type="entry name" value="RNA_pol_sigma-70-like"/>
</dbReference>
<sequence length="191" mass="22841">MEKLNTNNQNADINLVIEQVQAGDKQAYTHIIRRYQQQIFLYCYYLLKNQEEAEDAAQEIFIKGLEHIRQFVPTVSFSAWLYKIAQNHCTDLLKRNARTFKSFIQYKLNLKQQPIHEYTNLIHELLDQLTLKDRQILLLRSLEDYNYEEIATIMGLKSSTIRKRYERLRKKLINYNEKGGKQIEHSFKPGR</sequence>
<dbReference type="CDD" id="cd06171">
    <property type="entry name" value="Sigma70_r4"/>
    <property type="match status" value="1"/>
</dbReference>
<evidence type="ECO:0000259" key="7">
    <source>
        <dbReference type="Pfam" id="PF08281"/>
    </source>
</evidence>
<dbReference type="InterPro" id="IPR007627">
    <property type="entry name" value="RNA_pol_sigma70_r2"/>
</dbReference>
<keyword evidence="4" id="KW-0238">DNA-binding</keyword>
<dbReference type="EMBL" id="JAEHFQ010000004">
    <property type="protein sequence ID" value="MBM0633279.1"/>
    <property type="molecule type" value="Genomic_DNA"/>
</dbReference>
<reference evidence="8" key="1">
    <citation type="submission" date="2020-12" db="EMBL/GenBank/DDBJ databases">
        <title>Paenibacillus polymyxa LMG 27872: a double-edged sword.</title>
        <authorList>
            <person name="Langendries S."/>
            <person name="Garcia Mendez S."/>
            <person name="Beirinckx S."/>
            <person name="Viaene T."/>
            <person name="Baeyen S."/>
            <person name="Goeminne G."/>
            <person name="Willems A."/>
            <person name="Debode J."/>
            <person name="Goormachtig S."/>
        </authorList>
    </citation>
    <scope>NUCLEOTIDE SEQUENCE</scope>
    <source>
        <strain evidence="8">LMG 27872</strain>
    </source>
</reference>
<feature type="domain" description="RNA polymerase sigma factor 70 region 4 type 2" evidence="7">
    <location>
        <begin position="121"/>
        <end position="172"/>
    </location>
</feature>
<comment type="caution">
    <text evidence="8">The sequence shown here is derived from an EMBL/GenBank/DDBJ whole genome shotgun (WGS) entry which is preliminary data.</text>
</comment>
<accession>A0A8I1LQ38</accession>
<evidence type="ECO:0000256" key="2">
    <source>
        <dbReference type="ARBA" id="ARBA00023015"/>
    </source>
</evidence>
<protein>
    <submittedName>
        <fullName evidence="8">RNA polymerase sigma factor</fullName>
    </submittedName>
</protein>
<evidence type="ECO:0000256" key="3">
    <source>
        <dbReference type="ARBA" id="ARBA00023082"/>
    </source>
</evidence>
<evidence type="ECO:0000313" key="9">
    <source>
        <dbReference type="Proteomes" id="UP000650605"/>
    </source>
</evidence>
<evidence type="ECO:0000256" key="5">
    <source>
        <dbReference type="ARBA" id="ARBA00023163"/>
    </source>
</evidence>
<dbReference type="GO" id="GO:0006352">
    <property type="term" value="P:DNA-templated transcription initiation"/>
    <property type="evidence" value="ECO:0007669"/>
    <property type="project" value="InterPro"/>
</dbReference>
<dbReference type="AlphaFoldDB" id="A0A8I1LQ38"/>
<organism evidence="8 9">
    <name type="scientific">Paenibacillus polymyxa</name>
    <name type="common">Bacillus polymyxa</name>
    <dbReference type="NCBI Taxonomy" id="1406"/>
    <lineage>
        <taxon>Bacteria</taxon>
        <taxon>Bacillati</taxon>
        <taxon>Bacillota</taxon>
        <taxon>Bacilli</taxon>
        <taxon>Bacillales</taxon>
        <taxon>Paenibacillaceae</taxon>
        <taxon>Paenibacillus</taxon>
    </lineage>
</organism>
<feature type="domain" description="RNA polymerase sigma-70 region 2" evidence="6">
    <location>
        <begin position="31"/>
        <end position="99"/>
    </location>
</feature>
<keyword evidence="5" id="KW-0804">Transcription</keyword>
<dbReference type="Pfam" id="PF04542">
    <property type="entry name" value="Sigma70_r2"/>
    <property type="match status" value="1"/>
</dbReference>
<dbReference type="InterPro" id="IPR036388">
    <property type="entry name" value="WH-like_DNA-bd_sf"/>
</dbReference>
<keyword evidence="3" id="KW-0731">Sigma factor</keyword>
<proteinExistence type="inferred from homology"/>
<comment type="similarity">
    <text evidence="1">Belongs to the sigma-70 factor family. ECF subfamily.</text>
</comment>
<dbReference type="RefSeq" id="WP_165146323.1">
    <property type="nucleotide sequence ID" value="NZ_JAEHFQ010000004.1"/>
</dbReference>
<dbReference type="NCBIfam" id="TIGR02937">
    <property type="entry name" value="sigma70-ECF"/>
    <property type="match status" value="1"/>
</dbReference>
<dbReference type="PANTHER" id="PTHR43133:SF8">
    <property type="entry name" value="RNA POLYMERASE SIGMA FACTOR HI_1459-RELATED"/>
    <property type="match status" value="1"/>
</dbReference>
<dbReference type="Pfam" id="PF08281">
    <property type="entry name" value="Sigma70_r4_2"/>
    <property type="match status" value="1"/>
</dbReference>
<dbReference type="InterPro" id="IPR013324">
    <property type="entry name" value="RNA_pol_sigma_r3/r4-like"/>
</dbReference>
<gene>
    <name evidence="8" type="ORF">JDW19_09060</name>
</gene>
<dbReference type="SUPFAM" id="SSF88946">
    <property type="entry name" value="Sigma2 domain of RNA polymerase sigma factors"/>
    <property type="match status" value="1"/>
</dbReference>
<name>A0A8I1LQ38_PAEPO</name>
<dbReference type="GO" id="GO:0003677">
    <property type="term" value="F:DNA binding"/>
    <property type="evidence" value="ECO:0007669"/>
    <property type="project" value="UniProtKB-KW"/>
</dbReference>
<evidence type="ECO:0000313" key="8">
    <source>
        <dbReference type="EMBL" id="MBM0633279.1"/>
    </source>
</evidence>